<dbReference type="Gene3D" id="3.30.450.20">
    <property type="entry name" value="PAS domain"/>
    <property type="match status" value="4"/>
</dbReference>
<dbReference type="InterPro" id="IPR000014">
    <property type="entry name" value="PAS"/>
</dbReference>
<evidence type="ECO:0000256" key="3">
    <source>
        <dbReference type="ARBA" id="ARBA00022777"/>
    </source>
</evidence>
<proteinExistence type="predicted"/>
<dbReference type="PANTHER" id="PTHR31600">
    <property type="entry name" value="TINY MACROCYSTS PROTEIN B-RELATED"/>
    <property type="match status" value="1"/>
</dbReference>
<protein>
    <recommendedName>
        <fullName evidence="5">PAS domain-containing protein</fullName>
    </recommendedName>
</protein>
<dbReference type="GO" id="GO:0016301">
    <property type="term" value="F:kinase activity"/>
    <property type="evidence" value="ECO:0007669"/>
    <property type="project" value="UniProtKB-KW"/>
</dbReference>
<accession>A0A0S4IZZ5</accession>
<keyword evidence="2" id="KW-0547">Nucleotide-binding</keyword>
<dbReference type="PANTHER" id="PTHR31600:SF2">
    <property type="entry name" value="GAMETE ENRICHED GENE 10 PROTEIN-RELATED"/>
    <property type="match status" value="1"/>
</dbReference>
<dbReference type="NCBIfam" id="TIGR00229">
    <property type="entry name" value="sensory_box"/>
    <property type="match status" value="3"/>
</dbReference>
<sequence length="572" mass="64416">SERLERFFFYLKTGIRTIIGSTRVISCKRWDDTYFQAEITVREVKDLSDPKALPNFVGYLRNIESELQIEEAFREGNAMLELAPIPILSITLRGTISDVNPAGESTFGYTKAELIGQNIKMLMPKHISDQHDMYLDRYLKTRQKTVIDTIRHVVGQRKNGSNFHVEIAVREIHVDGMENMYIGYVKDVTGDLKMAEAASLNEAVNSLSSVPLIVIDPVGEILKLSQAAEDLFGYTQTEIIGQNIKTLMPNSIAIKHDRYLEAYRTTRKKTIIDSSRIVQGIRKDGSQFACEIGVREVLHDDGKTTAVFVGYIRNLDEAALQVGQSAEINAMMMDLAVQGVVIIDRYGTVERINDAVLHMLRIPDRSHIIGKNIKLLMPDVIANEHDGYLSRYYETREKHIVDSQKQTTGKEWGTTKLIPLEVAVREIIEKGKEIRYLGYIRRIDKELEIQTAKKTSAAALDLSPYATVVIDAKGTVLMFSRAAEAMFEVAAKDVIGKNVKMLMPPEISVHHDDYLATYRRTGEKHVVDSARVVNGRAVGSGRVFTVQLQIKECTFSIKGLESVFVGYIAYYP</sequence>
<dbReference type="InterPro" id="IPR052994">
    <property type="entry name" value="Tiny_macrocysts_regulators"/>
</dbReference>
<dbReference type="Pfam" id="PF13188">
    <property type="entry name" value="PAS_8"/>
    <property type="match status" value="1"/>
</dbReference>
<dbReference type="GO" id="GO:0005524">
    <property type="term" value="F:ATP binding"/>
    <property type="evidence" value="ECO:0007669"/>
    <property type="project" value="UniProtKB-KW"/>
</dbReference>
<evidence type="ECO:0000256" key="4">
    <source>
        <dbReference type="ARBA" id="ARBA00022840"/>
    </source>
</evidence>
<dbReference type="PROSITE" id="PS50112">
    <property type="entry name" value="PAS"/>
    <property type="match status" value="3"/>
</dbReference>
<keyword evidence="3" id="KW-0418">Kinase</keyword>
<evidence type="ECO:0000256" key="2">
    <source>
        <dbReference type="ARBA" id="ARBA00022741"/>
    </source>
</evidence>
<dbReference type="GO" id="GO:0006355">
    <property type="term" value="P:regulation of DNA-templated transcription"/>
    <property type="evidence" value="ECO:0007669"/>
    <property type="project" value="InterPro"/>
</dbReference>
<organism evidence="6 7">
    <name type="scientific">Bodo saltans</name>
    <name type="common">Flagellated protozoan</name>
    <dbReference type="NCBI Taxonomy" id="75058"/>
    <lineage>
        <taxon>Eukaryota</taxon>
        <taxon>Discoba</taxon>
        <taxon>Euglenozoa</taxon>
        <taxon>Kinetoplastea</taxon>
        <taxon>Metakinetoplastina</taxon>
        <taxon>Eubodonida</taxon>
        <taxon>Bodonidae</taxon>
        <taxon>Bodo</taxon>
    </lineage>
</organism>
<evidence type="ECO:0000259" key="5">
    <source>
        <dbReference type="PROSITE" id="PS50112"/>
    </source>
</evidence>
<dbReference type="EMBL" id="CYKH01000771">
    <property type="protein sequence ID" value="CUG37241.1"/>
    <property type="molecule type" value="Genomic_DNA"/>
</dbReference>
<dbReference type="InterPro" id="IPR035965">
    <property type="entry name" value="PAS-like_dom_sf"/>
</dbReference>
<name>A0A0S4IZZ5_BODSA</name>
<feature type="domain" description="PAS" evidence="5">
    <location>
        <begin position="196"/>
        <end position="251"/>
    </location>
</feature>
<keyword evidence="1" id="KW-0808">Transferase</keyword>
<dbReference type="SMART" id="SM00091">
    <property type="entry name" value="PAS"/>
    <property type="match status" value="4"/>
</dbReference>
<keyword evidence="4" id="KW-0067">ATP-binding</keyword>
<feature type="non-terminal residue" evidence="6">
    <location>
        <position position="1"/>
    </location>
</feature>
<dbReference type="InterPro" id="IPR013767">
    <property type="entry name" value="PAS_fold"/>
</dbReference>
<dbReference type="OrthoDB" id="60033at2759"/>
<evidence type="ECO:0000313" key="6">
    <source>
        <dbReference type="EMBL" id="CUG37241.1"/>
    </source>
</evidence>
<dbReference type="FunFam" id="3.30.450.20:FF:000060">
    <property type="entry name" value="Sensor protein FixL"/>
    <property type="match status" value="1"/>
</dbReference>
<dbReference type="OMA" id="VIMMRGH"/>
<dbReference type="Proteomes" id="UP000051952">
    <property type="component" value="Unassembled WGS sequence"/>
</dbReference>
<dbReference type="VEuPathDB" id="TriTrypDB:BSAL_78405"/>
<dbReference type="SUPFAM" id="SSF55785">
    <property type="entry name" value="PYP-like sensor domain (PAS domain)"/>
    <property type="match status" value="4"/>
</dbReference>
<feature type="domain" description="PAS" evidence="5">
    <location>
        <begin position="79"/>
        <end position="142"/>
    </location>
</feature>
<evidence type="ECO:0000313" key="7">
    <source>
        <dbReference type="Proteomes" id="UP000051952"/>
    </source>
</evidence>
<keyword evidence="7" id="KW-1185">Reference proteome</keyword>
<dbReference type="Pfam" id="PF00989">
    <property type="entry name" value="PAS"/>
    <property type="match status" value="3"/>
</dbReference>
<dbReference type="CDD" id="cd00130">
    <property type="entry name" value="PAS"/>
    <property type="match status" value="3"/>
</dbReference>
<dbReference type="AlphaFoldDB" id="A0A0S4IZZ5"/>
<reference evidence="7" key="1">
    <citation type="submission" date="2015-09" db="EMBL/GenBank/DDBJ databases">
        <authorList>
            <consortium name="Pathogen Informatics"/>
        </authorList>
    </citation>
    <scope>NUCLEOTIDE SEQUENCE [LARGE SCALE GENOMIC DNA]</scope>
    <source>
        <strain evidence="7">Lake Konstanz</strain>
    </source>
</reference>
<feature type="domain" description="PAS" evidence="5">
    <location>
        <begin position="452"/>
        <end position="506"/>
    </location>
</feature>
<evidence type="ECO:0000256" key="1">
    <source>
        <dbReference type="ARBA" id="ARBA00022679"/>
    </source>
</evidence>
<gene>
    <name evidence="6" type="ORF">BSAL_78405</name>
</gene>